<feature type="non-terminal residue" evidence="1">
    <location>
        <position position="115"/>
    </location>
</feature>
<reference evidence="1 2" key="1">
    <citation type="submission" date="2019-10" db="EMBL/GenBank/DDBJ databases">
        <title>Assembly and Annotation for the nematode Trichostrongylus colubriformis.</title>
        <authorList>
            <person name="Martin J."/>
        </authorList>
    </citation>
    <scope>NUCLEOTIDE SEQUENCE [LARGE SCALE GENOMIC DNA]</scope>
    <source>
        <strain evidence="1">G859</strain>
        <tissue evidence="1">Whole worm</tissue>
    </source>
</reference>
<accession>A0AAN8F8X6</accession>
<name>A0AAN8F8X6_TRICO</name>
<dbReference type="EMBL" id="WIXE01013386">
    <property type="protein sequence ID" value="KAK5975156.1"/>
    <property type="molecule type" value="Genomic_DNA"/>
</dbReference>
<proteinExistence type="predicted"/>
<evidence type="ECO:0000313" key="1">
    <source>
        <dbReference type="EMBL" id="KAK5975156.1"/>
    </source>
</evidence>
<organism evidence="1 2">
    <name type="scientific">Trichostrongylus colubriformis</name>
    <name type="common">Black scour worm</name>
    <dbReference type="NCBI Taxonomy" id="6319"/>
    <lineage>
        <taxon>Eukaryota</taxon>
        <taxon>Metazoa</taxon>
        <taxon>Ecdysozoa</taxon>
        <taxon>Nematoda</taxon>
        <taxon>Chromadorea</taxon>
        <taxon>Rhabditida</taxon>
        <taxon>Rhabditina</taxon>
        <taxon>Rhabditomorpha</taxon>
        <taxon>Strongyloidea</taxon>
        <taxon>Trichostrongylidae</taxon>
        <taxon>Trichostrongylus</taxon>
    </lineage>
</organism>
<keyword evidence="2" id="KW-1185">Reference proteome</keyword>
<gene>
    <name evidence="1" type="ORF">GCK32_020213</name>
</gene>
<sequence>MKPLENISKANALYEEITYESMKEFIEENQHPSIHHLKHVEALLTVLSMKRPAIVFFDTTKKKDITSFATLAANYAIRSKVAVFAASQGLSMPGLLLADLLKLDSTKPSYFFVDQ</sequence>
<dbReference type="AlphaFoldDB" id="A0AAN8F8X6"/>
<comment type="caution">
    <text evidence="1">The sequence shown here is derived from an EMBL/GenBank/DDBJ whole genome shotgun (WGS) entry which is preliminary data.</text>
</comment>
<dbReference type="Proteomes" id="UP001331761">
    <property type="component" value="Unassembled WGS sequence"/>
</dbReference>
<evidence type="ECO:0000313" key="2">
    <source>
        <dbReference type="Proteomes" id="UP001331761"/>
    </source>
</evidence>
<protein>
    <submittedName>
        <fullName evidence="1">Uncharacterized protein</fullName>
    </submittedName>
</protein>